<keyword evidence="5" id="KW-0998">Cell outer membrane</keyword>
<evidence type="ECO:0000256" key="2">
    <source>
        <dbReference type="ARBA" id="ARBA00006275"/>
    </source>
</evidence>
<evidence type="ECO:0000259" key="8">
    <source>
        <dbReference type="Pfam" id="PF14322"/>
    </source>
</evidence>
<gene>
    <name evidence="9" type="ORF">ACFFT3_07980</name>
</gene>
<dbReference type="EMBL" id="JBHMDX010000006">
    <property type="protein sequence ID" value="MFB9271826.1"/>
    <property type="molecule type" value="Genomic_DNA"/>
</dbReference>
<evidence type="ECO:0000256" key="6">
    <source>
        <dbReference type="SAM" id="SignalP"/>
    </source>
</evidence>
<evidence type="ECO:0000313" key="9">
    <source>
        <dbReference type="EMBL" id="MFB9271826.1"/>
    </source>
</evidence>
<dbReference type="Pfam" id="PF14322">
    <property type="entry name" value="SusD-like_3"/>
    <property type="match status" value="1"/>
</dbReference>
<dbReference type="PROSITE" id="PS51257">
    <property type="entry name" value="PROKAR_LIPOPROTEIN"/>
    <property type="match status" value="1"/>
</dbReference>
<keyword evidence="4" id="KW-0472">Membrane</keyword>
<dbReference type="InterPro" id="IPR011990">
    <property type="entry name" value="TPR-like_helical_dom_sf"/>
</dbReference>
<name>A0ABV5JZI4_9FLAO</name>
<feature type="chain" id="PRO_5045927860" evidence="6">
    <location>
        <begin position="29"/>
        <end position="531"/>
    </location>
</feature>
<dbReference type="Pfam" id="PF07980">
    <property type="entry name" value="SusD_RagB"/>
    <property type="match status" value="1"/>
</dbReference>
<dbReference type="SUPFAM" id="SSF48452">
    <property type="entry name" value="TPR-like"/>
    <property type="match status" value="1"/>
</dbReference>
<keyword evidence="3 6" id="KW-0732">Signal</keyword>
<evidence type="ECO:0000256" key="3">
    <source>
        <dbReference type="ARBA" id="ARBA00022729"/>
    </source>
</evidence>
<dbReference type="RefSeq" id="WP_158283747.1">
    <property type="nucleotide sequence ID" value="NZ_BMNS01000006.1"/>
</dbReference>
<proteinExistence type="inferred from homology"/>
<evidence type="ECO:0000259" key="7">
    <source>
        <dbReference type="Pfam" id="PF07980"/>
    </source>
</evidence>
<sequence>MKNIMKNIIKIKFLVLALVFLTFGSCTEDFLDRPPEDSYNVADFYKTVDQVNTATNTLYSKPWFDYVSNVSWCIGELSSGNGRTYDARNQDFMTFAITGNHNTLGQAWTSLYAVVAQSNAIINTVPDAAGEDVPEDLVNNVVGEAKFIRATAYFYLVRIFGAIPIILDNVEYVDKAEIPRNTVEDVYALIKKDLEYAVANCYTKVRGSNYDANAKVSSGSAKAMLAKIYLYEENYQMAYSLSNEVISSGEFKLLGGTEEDGYPGSYYDLFLTKNDNNPETIFSLQWGTSGEYAEGNAVQSLYGASGITGFSDGWAAIGPSLDLQDAYEDKVKDERYYATIMDPDSYYPDLNGGYTASSNINFQDTGVGIKKYVVGNPANLGGGAQQSYPNNTYVLRYAELLLIHAEAIIKGGGGSLAEAKRSIDKVRNRAGLDDLASDPTFEDVFQERRIELAFEMEFWFDVVRLGTTEAINYLADRERGTWNTDTDPRTVNSLQYTPTADKLLFPYPTSETINNPALLLPPVNFDFTKYN</sequence>
<evidence type="ECO:0000256" key="4">
    <source>
        <dbReference type="ARBA" id="ARBA00023136"/>
    </source>
</evidence>
<protein>
    <submittedName>
        <fullName evidence="9">RagB/SusD family nutrient uptake outer membrane protein</fullName>
    </submittedName>
</protein>
<comment type="similarity">
    <text evidence="2">Belongs to the SusD family.</text>
</comment>
<comment type="caution">
    <text evidence="9">The sequence shown here is derived from an EMBL/GenBank/DDBJ whole genome shotgun (WGS) entry which is preliminary data.</text>
</comment>
<comment type="subcellular location">
    <subcellularLocation>
        <location evidence="1">Cell outer membrane</location>
    </subcellularLocation>
</comment>
<accession>A0ABV5JZI4</accession>
<dbReference type="InterPro" id="IPR033985">
    <property type="entry name" value="SusD-like_N"/>
</dbReference>
<feature type="signal peptide" evidence="6">
    <location>
        <begin position="1"/>
        <end position="28"/>
    </location>
</feature>
<keyword evidence="10" id="KW-1185">Reference proteome</keyword>
<dbReference type="Gene3D" id="1.25.40.390">
    <property type="match status" value="1"/>
</dbReference>
<dbReference type="InterPro" id="IPR012944">
    <property type="entry name" value="SusD_RagB_dom"/>
</dbReference>
<organism evidence="9 10">
    <name type="scientific">Lutibacter litoralis</name>
    <dbReference type="NCBI Taxonomy" id="321268"/>
    <lineage>
        <taxon>Bacteria</taxon>
        <taxon>Pseudomonadati</taxon>
        <taxon>Bacteroidota</taxon>
        <taxon>Flavobacteriia</taxon>
        <taxon>Flavobacteriales</taxon>
        <taxon>Flavobacteriaceae</taxon>
        <taxon>Lutibacter</taxon>
    </lineage>
</organism>
<evidence type="ECO:0000256" key="5">
    <source>
        <dbReference type="ARBA" id="ARBA00023237"/>
    </source>
</evidence>
<reference evidence="9 10" key="1">
    <citation type="submission" date="2024-09" db="EMBL/GenBank/DDBJ databases">
        <authorList>
            <person name="Sun Q."/>
            <person name="Mori K."/>
        </authorList>
    </citation>
    <scope>NUCLEOTIDE SEQUENCE [LARGE SCALE GENOMIC DNA]</scope>
    <source>
        <strain evidence="9 10">JCM 13034</strain>
    </source>
</reference>
<dbReference type="Proteomes" id="UP001589665">
    <property type="component" value="Unassembled WGS sequence"/>
</dbReference>
<feature type="domain" description="RagB/SusD" evidence="7">
    <location>
        <begin position="278"/>
        <end position="518"/>
    </location>
</feature>
<evidence type="ECO:0000313" key="10">
    <source>
        <dbReference type="Proteomes" id="UP001589665"/>
    </source>
</evidence>
<evidence type="ECO:0000256" key="1">
    <source>
        <dbReference type="ARBA" id="ARBA00004442"/>
    </source>
</evidence>
<feature type="domain" description="SusD-like N-terminal" evidence="8">
    <location>
        <begin position="29"/>
        <end position="230"/>
    </location>
</feature>